<keyword evidence="3" id="KW-1185">Reference proteome</keyword>
<feature type="compositionally biased region" description="Polar residues" evidence="1">
    <location>
        <begin position="198"/>
        <end position="211"/>
    </location>
</feature>
<evidence type="ECO:0000256" key="1">
    <source>
        <dbReference type="SAM" id="MobiDB-lite"/>
    </source>
</evidence>
<feature type="region of interest" description="Disordered" evidence="1">
    <location>
        <begin position="198"/>
        <end position="227"/>
    </location>
</feature>
<sequence>MQNCLLGTLVFPTRRSDIILDNPSLLHYGSYNKNTSSDNRKSHYSEERSRDSTNSSDPTGDNSSFYHHFSNTIFTNATGKLSKSAEPSQQYSRTETGQQKTKIDEKQKQNLFEKQKVLIHQTGNSSENAPETAVHNEPKSKSIKCNRLESLSAKTAHLMRATENELTGQELSNLPEVSKPSKFSEVEITSTSFNASKLNKNSYSSDNQPNLQHYRCDSKLSPPDNTMKAKQKIIEAINQQRPENEQYMNNIHQRNNADGIVKEILDDLDNALESDEHMSFRKIQHNLQKNVSVSDDFSDDSKLSTCEYDSVQSAYKSKDNKGEYEIKSNKIKTTISITDHLGDQLIQELKQLPKGIMSLKDYKQKQKNLIMEQQKLLEIDIEEMKKACTPDKYINQVPEFITGTEKQLPLWRRQMLAQKIAKEDIQKKEEELRHRKKFEEWKAQFHPIRCKPKS</sequence>
<feature type="compositionally biased region" description="Basic and acidic residues" evidence="1">
    <location>
        <begin position="38"/>
        <end position="51"/>
    </location>
</feature>
<feature type="compositionally biased region" description="Polar residues" evidence="1">
    <location>
        <begin position="52"/>
        <end position="64"/>
    </location>
</feature>
<organism evidence="2 3">
    <name type="scientific">Onchocerca flexuosa</name>
    <dbReference type="NCBI Taxonomy" id="387005"/>
    <lineage>
        <taxon>Eukaryota</taxon>
        <taxon>Metazoa</taxon>
        <taxon>Ecdysozoa</taxon>
        <taxon>Nematoda</taxon>
        <taxon>Chromadorea</taxon>
        <taxon>Rhabditida</taxon>
        <taxon>Spirurina</taxon>
        <taxon>Spiruromorpha</taxon>
        <taxon>Filarioidea</taxon>
        <taxon>Onchocercidae</taxon>
        <taxon>Onchocerca</taxon>
    </lineage>
</organism>
<dbReference type="AlphaFoldDB" id="A0A238BZ75"/>
<feature type="region of interest" description="Disordered" evidence="1">
    <location>
        <begin position="80"/>
        <end position="104"/>
    </location>
</feature>
<feature type="region of interest" description="Disordered" evidence="1">
    <location>
        <begin position="120"/>
        <end position="141"/>
    </location>
</feature>
<accession>A0A238BZ75</accession>
<name>A0A238BZ75_9BILA</name>
<feature type="region of interest" description="Disordered" evidence="1">
    <location>
        <begin position="25"/>
        <end position="64"/>
    </location>
</feature>
<dbReference type="Proteomes" id="UP000242913">
    <property type="component" value="Unassembled WGS sequence"/>
</dbReference>
<evidence type="ECO:0000313" key="3">
    <source>
        <dbReference type="Proteomes" id="UP000242913"/>
    </source>
</evidence>
<reference evidence="2 3" key="1">
    <citation type="submission" date="2015-12" db="EMBL/GenBank/DDBJ databases">
        <title>Draft genome of the nematode, Onchocerca flexuosa.</title>
        <authorList>
            <person name="Mitreva M."/>
        </authorList>
    </citation>
    <scope>NUCLEOTIDE SEQUENCE [LARGE SCALE GENOMIC DNA]</scope>
    <source>
        <strain evidence="2">Red Deer</strain>
    </source>
</reference>
<feature type="compositionally biased region" description="Polar residues" evidence="1">
    <location>
        <begin position="80"/>
        <end position="100"/>
    </location>
</feature>
<proteinExistence type="predicted"/>
<dbReference type="OrthoDB" id="5862617at2759"/>
<feature type="region of interest" description="Disordered" evidence="1">
    <location>
        <begin position="164"/>
        <end position="183"/>
    </location>
</feature>
<protein>
    <submittedName>
        <fullName evidence="2">Uncharacterized protein</fullName>
    </submittedName>
</protein>
<evidence type="ECO:0000313" key="2">
    <source>
        <dbReference type="EMBL" id="OZC10105.1"/>
    </source>
</evidence>
<dbReference type="EMBL" id="KZ269989">
    <property type="protein sequence ID" value="OZC10105.1"/>
    <property type="molecule type" value="Genomic_DNA"/>
</dbReference>
<gene>
    <name evidence="2" type="ORF">X798_02956</name>
</gene>